<protein>
    <recommendedName>
        <fullName evidence="3">ATP-dependent DNA ligase family profile domain-containing protein</fullName>
    </recommendedName>
</protein>
<dbReference type="InterPro" id="IPR012309">
    <property type="entry name" value="DNA_ligase_ATP-dep_C"/>
</dbReference>
<dbReference type="Gene3D" id="2.40.50.140">
    <property type="entry name" value="Nucleic acid-binding proteins"/>
    <property type="match status" value="1"/>
</dbReference>
<evidence type="ECO:0000313" key="4">
    <source>
        <dbReference type="EMBL" id="KKL72993.1"/>
    </source>
</evidence>
<dbReference type="PROSITE" id="PS50160">
    <property type="entry name" value="DNA_LIGASE_A3"/>
    <property type="match status" value="1"/>
</dbReference>
<comment type="similarity">
    <text evidence="1">Belongs to the ATP-dependent DNA ligase family.</text>
</comment>
<dbReference type="GO" id="GO:0006310">
    <property type="term" value="P:DNA recombination"/>
    <property type="evidence" value="ECO:0007669"/>
    <property type="project" value="InterPro"/>
</dbReference>
<dbReference type="GO" id="GO:0003910">
    <property type="term" value="F:DNA ligase (ATP) activity"/>
    <property type="evidence" value="ECO:0007669"/>
    <property type="project" value="InterPro"/>
</dbReference>
<reference evidence="4" key="1">
    <citation type="journal article" date="2015" name="Nature">
        <title>Complex archaea that bridge the gap between prokaryotes and eukaryotes.</title>
        <authorList>
            <person name="Spang A."/>
            <person name="Saw J.H."/>
            <person name="Jorgensen S.L."/>
            <person name="Zaremba-Niedzwiedzka K."/>
            <person name="Martijn J."/>
            <person name="Lind A.E."/>
            <person name="van Eijk R."/>
            <person name="Schleper C."/>
            <person name="Guy L."/>
            <person name="Ettema T.J."/>
        </authorList>
    </citation>
    <scope>NUCLEOTIDE SEQUENCE</scope>
</reference>
<dbReference type="AlphaFoldDB" id="A0A0F9EFX4"/>
<comment type="caution">
    <text evidence="4">The sequence shown here is derived from an EMBL/GenBank/DDBJ whole genome shotgun (WGS) entry which is preliminary data.</text>
</comment>
<evidence type="ECO:0000259" key="3">
    <source>
        <dbReference type="PROSITE" id="PS50160"/>
    </source>
</evidence>
<feature type="domain" description="ATP-dependent DNA ligase family profile" evidence="3">
    <location>
        <begin position="102"/>
        <end position="226"/>
    </location>
</feature>
<evidence type="ECO:0000256" key="2">
    <source>
        <dbReference type="ARBA" id="ARBA00022598"/>
    </source>
</evidence>
<evidence type="ECO:0000256" key="1">
    <source>
        <dbReference type="ARBA" id="ARBA00007572"/>
    </source>
</evidence>
<keyword evidence="2" id="KW-0436">Ligase</keyword>
<dbReference type="Pfam" id="PF04679">
    <property type="entry name" value="DNA_ligase_A_C"/>
    <property type="match status" value="1"/>
</dbReference>
<dbReference type="GO" id="GO:0005524">
    <property type="term" value="F:ATP binding"/>
    <property type="evidence" value="ECO:0007669"/>
    <property type="project" value="InterPro"/>
</dbReference>
<proteinExistence type="inferred from homology"/>
<dbReference type="InterPro" id="IPR050191">
    <property type="entry name" value="ATP-dep_DNA_ligase"/>
</dbReference>
<dbReference type="PANTHER" id="PTHR45674">
    <property type="entry name" value="DNA LIGASE 1/3 FAMILY MEMBER"/>
    <property type="match status" value="1"/>
</dbReference>
<dbReference type="InterPro" id="IPR012310">
    <property type="entry name" value="DNA_ligase_ATP-dep_cent"/>
</dbReference>
<dbReference type="SUPFAM" id="SSF50249">
    <property type="entry name" value="Nucleic acid-binding proteins"/>
    <property type="match status" value="1"/>
</dbReference>
<dbReference type="Gene3D" id="3.30.470.30">
    <property type="entry name" value="DNA ligase/mRNA capping enzyme"/>
    <property type="match status" value="1"/>
</dbReference>
<accession>A0A0F9EFX4</accession>
<dbReference type="SUPFAM" id="SSF56091">
    <property type="entry name" value="DNA ligase/mRNA capping enzyme, catalytic domain"/>
    <property type="match status" value="1"/>
</dbReference>
<dbReference type="GO" id="GO:0006281">
    <property type="term" value="P:DNA repair"/>
    <property type="evidence" value="ECO:0007669"/>
    <property type="project" value="InterPro"/>
</dbReference>
<organism evidence="4">
    <name type="scientific">marine sediment metagenome</name>
    <dbReference type="NCBI Taxonomy" id="412755"/>
    <lineage>
        <taxon>unclassified sequences</taxon>
        <taxon>metagenomes</taxon>
        <taxon>ecological metagenomes</taxon>
    </lineage>
</organism>
<sequence length="283" mass="33315">MIKNLKTKAQPNFISPELATLTEKYFSDKEWIYEEKFDGIRCIVVSKNGNINLYSRNHNKLNLKFPSLIEPFKKQRIKNFIIDGEIVAFEGKVTSFSKLQQVKKEKISVYFYAFDLLYFDKYGLKDLELIERKKLLKQRFKFSTKFRYTPHISENGIAFYKKACKKGLEGIIAKKKDSKYLSKRTRNWLKFKCSNRQEFVIIGFTDPQKSRIGFGALLIGFYDKGKLRFAGKVGTGYDFEFLKSFSEKLKKIETNKKLILEKIPLKNIHFVRPKYVCEIAFSE</sequence>
<dbReference type="InterPro" id="IPR016059">
    <property type="entry name" value="DNA_ligase_ATP-dep_CS"/>
</dbReference>
<dbReference type="PROSITE" id="PS00697">
    <property type="entry name" value="DNA_LIGASE_A1"/>
    <property type="match status" value="1"/>
</dbReference>
<gene>
    <name evidence="4" type="ORF">LCGC14_2079340</name>
</gene>
<dbReference type="CDD" id="cd07906">
    <property type="entry name" value="Adenylation_DNA_ligase_LigD_LigC"/>
    <property type="match status" value="1"/>
</dbReference>
<dbReference type="InterPro" id="IPR012340">
    <property type="entry name" value="NA-bd_OB-fold"/>
</dbReference>
<dbReference type="NCBIfam" id="TIGR02779">
    <property type="entry name" value="NHEJ_ligase_lig"/>
    <property type="match status" value="1"/>
</dbReference>
<feature type="non-terminal residue" evidence="4">
    <location>
        <position position="283"/>
    </location>
</feature>
<name>A0A0F9EFX4_9ZZZZ</name>
<dbReference type="CDD" id="cd07971">
    <property type="entry name" value="OBF_DNA_ligase_LigD"/>
    <property type="match status" value="1"/>
</dbReference>
<dbReference type="EMBL" id="LAZR01025100">
    <property type="protein sequence ID" value="KKL72993.1"/>
    <property type="molecule type" value="Genomic_DNA"/>
</dbReference>
<dbReference type="PANTHER" id="PTHR45674:SF4">
    <property type="entry name" value="DNA LIGASE 1"/>
    <property type="match status" value="1"/>
</dbReference>
<dbReference type="Pfam" id="PF01068">
    <property type="entry name" value="DNA_ligase_A_M"/>
    <property type="match status" value="1"/>
</dbReference>
<dbReference type="InterPro" id="IPR014146">
    <property type="entry name" value="LigD_ligase_dom"/>
</dbReference>
<dbReference type="Gene3D" id="3.30.1490.70">
    <property type="match status" value="1"/>
</dbReference>